<organism evidence="1">
    <name type="scientific">Anguilla anguilla</name>
    <name type="common">European freshwater eel</name>
    <name type="synonym">Muraena anguilla</name>
    <dbReference type="NCBI Taxonomy" id="7936"/>
    <lineage>
        <taxon>Eukaryota</taxon>
        <taxon>Metazoa</taxon>
        <taxon>Chordata</taxon>
        <taxon>Craniata</taxon>
        <taxon>Vertebrata</taxon>
        <taxon>Euteleostomi</taxon>
        <taxon>Actinopterygii</taxon>
        <taxon>Neopterygii</taxon>
        <taxon>Teleostei</taxon>
        <taxon>Anguilliformes</taxon>
        <taxon>Anguillidae</taxon>
        <taxon>Anguilla</taxon>
    </lineage>
</organism>
<accession>A0A0E9WEJ0</accession>
<reference evidence="1" key="2">
    <citation type="journal article" date="2015" name="Fish Shellfish Immunol.">
        <title>Early steps in the European eel (Anguilla anguilla)-Vibrio vulnificus interaction in the gills: Role of the RtxA13 toxin.</title>
        <authorList>
            <person name="Callol A."/>
            <person name="Pajuelo D."/>
            <person name="Ebbesson L."/>
            <person name="Teles M."/>
            <person name="MacKenzie S."/>
            <person name="Amaro C."/>
        </authorList>
    </citation>
    <scope>NUCLEOTIDE SEQUENCE</scope>
</reference>
<evidence type="ECO:0000313" key="1">
    <source>
        <dbReference type="EMBL" id="JAH87990.1"/>
    </source>
</evidence>
<proteinExistence type="predicted"/>
<reference evidence="1" key="1">
    <citation type="submission" date="2014-11" db="EMBL/GenBank/DDBJ databases">
        <authorList>
            <person name="Amaro Gonzalez C."/>
        </authorList>
    </citation>
    <scope>NUCLEOTIDE SEQUENCE</scope>
</reference>
<dbReference type="EMBL" id="GBXM01020587">
    <property type="protein sequence ID" value="JAH87990.1"/>
    <property type="molecule type" value="Transcribed_RNA"/>
</dbReference>
<dbReference type="AlphaFoldDB" id="A0A0E9WEJ0"/>
<name>A0A0E9WEJ0_ANGAN</name>
<sequence length="57" mass="6418">MFLVHQYMVCCETINQIQKQIYSAQGCNAGNTISSPISPVLKMQVTSCYICMPSREQ</sequence>
<protein>
    <submittedName>
        <fullName evidence="1">Uncharacterized protein</fullName>
    </submittedName>
</protein>